<keyword evidence="1" id="KW-0548">Nucleotidyltransferase</keyword>
<dbReference type="GO" id="GO:0005829">
    <property type="term" value="C:cytosol"/>
    <property type="evidence" value="ECO:0007669"/>
    <property type="project" value="TreeGrafter"/>
</dbReference>
<protein>
    <submittedName>
        <fullName evidence="6">ImpB/mucB/samB family C-terminal domain protein</fullName>
    </submittedName>
</protein>
<dbReference type="Pfam" id="PF11799">
    <property type="entry name" value="IMS_C"/>
    <property type="match status" value="1"/>
</dbReference>
<dbReference type="EMBL" id="AEUX02000006">
    <property type="protein sequence ID" value="EHI69897.1"/>
    <property type="molecule type" value="Genomic_DNA"/>
</dbReference>
<dbReference type="Gene3D" id="1.10.150.20">
    <property type="entry name" value="5' to 3' exonuclease, C-terminal subdomain"/>
    <property type="match status" value="1"/>
</dbReference>
<comment type="caution">
    <text evidence="6">The sequence shown here is derived from an EMBL/GenBank/DDBJ whole genome shotgun (WGS) entry which is preliminary data.</text>
</comment>
<evidence type="ECO:0000256" key="2">
    <source>
        <dbReference type="ARBA" id="ARBA00022705"/>
    </source>
</evidence>
<evidence type="ECO:0000313" key="6">
    <source>
        <dbReference type="EMBL" id="EHI69897.1"/>
    </source>
</evidence>
<dbReference type="GO" id="GO:0042276">
    <property type="term" value="P:error-prone translesion synthesis"/>
    <property type="evidence" value="ECO:0007669"/>
    <property type="project" value="TreeGrafter"/>
</dbReference>
<dbReference type="SUPFAM" id="SSF56672">
    <property type="entry name" value="DNA/RNA polymerases"/>
    <property type="match status" value="1"/>
</dbReference>
<dbReference type="InterPro" id="IPR050116">
    <property type="entry name" value="DNA_polymerase-Y"/>
</dbReference>
<keyword evidence="3" id="KW-0227">DNA damage</keyword>
<evidence type="ECO:0000259" key="5">
    <source>
        <dbReference type="Pfam" id="PF11799"/>
    </source>
</evidence>
<dbReference type="GO" id="GO:0006260">
    <property type="term" value="P:DNA replication"/>
    <property type="evidence" value="ECO:0007669"/>
    <property type="project" value="UniProtKB-KW"/>
</dbReference>
<dbReference type="AlphaFoldDB" id="G5K3A6"/>
<keyword evidence="2" id="KW-0235">DNA replication</keyword>
<dbReference type="PANTHER" id="PTHR11076:SF35">
    <property type="entry name" value="DNA REPAIR PROTEIN HOMOLOG YOBH"/>
    <property type="match status" value="1"/>
</dbReference>
<dbReference type="Proteomes" id="UP000003330">
    <property type="component" value="Unassembled WGS sequence"/>
</dbReference>
<dbReference type="PANTHER" id="PTHR11076">
    <property type="entry name" value="DNA REPAIR POLYMERASE UMUC / TRANSFERASE FAMILY MEMBER"/>
    <property type="match status" value="1"/>
</dbReference>
<dbReference type="SUPFAM" id="SSF100879">
    <property type="entry name" value="Lesion bypass DNA polymerase (Y-family), little finger domain"/>
    <property type="match status" value="1"/>
</dbReference>
<dbReference type="GO" id="GO:0009432">
    <property type="term" value="P:SOS response"/>
    <property type="evidence" value="ECO:0007669"/>
    <property type="project" value="TreeGrafter"/>
</dbReference>
<gene>
    <name evidence="6" type="ORF">STRIC_1274</name>
</gene>
<dbReference type="GO" id="GO:0003684">
    <property type="term" value="F:damaged DNA binding"/>
    <property type="evidence" value="ECO:0007669"/>
    <property type="project" value="InterPro"/>
</dbReference>
<evidence type="ECO:0000256" key="4">
    <source>
        <dbReference type="ARBA" id="ARBA00022932"/>
    </source>
</evidence>
<dbReference type="InterPro" id="IPR036775">
    <property type="entry name" value="DNA_pol_Y-fam_lit_finger_sf"/>
</dbReference>
<keyword evidence="4" id="KW-0808">Transferase</keyword>
<name>G5K3A6_9STRE</name>
<dbReference type="InterPro" id="IPR043502">
    <property type="entry name" value="DNA/RNA_pol_sf"/>
</dbReference>
<dbReference type="STRING" id="764299.STRIC_1274"/>
<sequence>MVANWSYEDIGSKVWKIKSLTDFWGIGFRTEKRLKKLGIDSVRALANSNPDHLKNEFGVIGLQLWFHANGVDESQVHEPYHPKSTSLGNSQILPKDYYLKRDIQIVLVEMGEYLAKRLRRQKQKASVFGLSLRFSKKEKRSSIKCQQKIDPTNSNKQIADVYLSLFQKYYNKGAIRQISVHCSHLIDDSIEIVTLFDDLENKEKDQKLEKTIDLIQEQYGTMAIQKATSLLSASRVAERSQLIGEHSASTNS</sequence>
<evidence type="ECO:0000256" key="3">
    <source>
        <dbReference type="ARBA" id="ARBA00022763"/>
    </source>
</evidence>
<accession>G5K3A6</accession>
<reference evidence="6 7" key="1">
    <citation type="journal article" date="2014" name="Int. J. Syst. Evol. Microbiol.">
        <title>Phylogenomics and the dynamic genome evolution of the genus Streptococcus.</title>
        <authorList>
            <consortium name="The Broad Institute Genome Sequencing Platform"/>
            <person name="Richards V.P."/>
            <person name="Palmer S.R."/>
            <person name="Pavinski Bitar P.D."/>
            <person name="Qin X."/>
            <person name="Weinstock G.M."/>
            <person name="Highlander S.K."/>
            <person name="Town C.D."/>
            <person name="Burne R.A."/>
            <person name="Stanhope M.J."/>
        </authorList>
    </citation>
    <scope>NUCLEOTIDE SEQUENCE [LARGE SCALE GENOMIC DNA]</scope>
    <source>
        <strain evidence="6 7">707-05</strain>
    </source>
</reference>
<feature type="domain" description="DNA polymerase Y-family little finger" evidence="5">
    <location>
        <begin position="85"/>
        <end position="189"/>
    </location>
</feature>
<keyword evidence="4" id="KW-0239">DNA-directed DNA polymerase</keyword>
<keyword evidence="7" id="KW-1185">Reference proteome</keyword>
<organism evidence="6 7">
    <name type="scientific">Streptococcus ictaluri 707-05</name>
    <dbReference type="NCBI Taxonomy" id="764299"/>
    <lineage>
        <taxon>Bacteria</taxon>
        <taxon>Bacillati</taxon>
        <taxon>Bacillota</taxon>
        <taxon>Bacilli</taxon>
        <taxon>Lactobacillales</taxon>
        <taxon>Streptococcaceae</taxon>
        <taxon>Streptococcus</taxon>
    </lineage>
</organism>
<dbReference type="eggNOG" id="COG0389">
    <property type="taxonomic scope" value="Bacteria"/>
</dbReference>
<proteinExistence type="predicted"/>
<dbReference type="GO" id="GO:0006281">
    <property type="term" value="P:DNA repair"/>
    <property type="evidence" value="ECO:0007669"/>
    <property type="project" value="InterPro"/>
</dbReference>
<dbReference type="GO" id="GO:0003887">
    <property type="term" value="F:DNA-directed DNA polymerase activity"/>
    <property type="evidence" value="ECO:0007669"/>
    <property type="project" value="UniProtKB-KW"/>
</dbReference>
<evidence type="ECO:0000256" key="1">
    <source>
        <dbReference type="ARBA" id="ARBA00022695"/>
    </source>
</evidence>
<dbReference type="Gene3D" id="3.30.1490.100">
    <property type="entry name" value="DNA polymerase, Y-family, little finger domain"/>
    <property type="match status" value="1"/>
</dbReference>
<dbReference type="InterPro" id="IPR017961">
    <property type="entry name" value="DNA_pol_Y-fam_little_finger"/>
</dbReference>
<evidence type="ECO:0000313" key="7">
    <source>
        <dbReference type="Proteomes" id="UP000003330"/>
    </source>
</evidence>